<evidence type="ECO:0000259" key="2">
    <source>
        <dbReference type="Pfam" id="PF18299"/>
    </source>
</evidence>
<dbReference type="EMBL" id="CP001342">
    <property type="protein sequence ID" value="ACL41946.1"/>
    <property type="molecule type" value="Genomic_DNA"/>
</dbReference>
<evidence type="ECO:0000256" key="1">
    <source>
        <dbReference type="SAM" id="MobiDB-lite"/>
    </source>
</evidence>
<keyword evidence="4" id="KW-1185">Reference proteome</keyword>
<feature type="domain" description="ATP-grasp" evidence="2">
    <location>
        <begin position="192"/>
        <end position="335"/>
    </location>
</feature>
<name>B8HHP9_PSECP</name>
<evidence type="ECO:0000313" key="4">
    <source>
        <dbReference type="Proteomes" id="UP000002505"/>
    </source>
</evidence>
<dbReference type="OrthoDB" id="8477204at2"/>
<proteinExistence type="predicted"/>
<feature type="compositionally biased region" description="Basic and acidic residues" evidence="1">
    <location>
        <begin position="87"/>
        <end position="97"/>
    </location>
</feature>
<dbReference type="HOGENOM" id="CLU_793802_0_0_11"/>
<reference evidence="3" key="1">
    <citation type="submission" date="2009-01" db="EMBL/GenBank/DDBJ databases">
        <title>Complete sequence of plasmid1 of Arthrobacter chlorophenolicus A6.</title>
        <authorList>
            <consortium name="US DOE Joint Genome Institute"/>
            <person name="Lucas S."/>
            <person name="Copeland A."/>
            <person name="Lapidus A."/>
            <person name="Glavina del Rio T."/>
            <person name="Tice H."/>
            <person name="Bruce D."/>
            <person name="Goodwin L."/>
            <person name="Pitluck S."/>
            <person name="Goltsman E."/>
            <person name="Clum A."/>
            <person name="Larimer F."/>
            <person name="Land M."/>
            <person name="Hauser L."/>
            <person name="Kyrpides N."/>
            <person name="Mikhailova N."/>
            <person name="Jansson J."/>
            <person name="Richardson P."/>
        </authorList>
    </citation>
    <scope>NUCLEOTIDE SEQUENCE [LARGE SCALE GENOMIC DNA]</scope>
    <source>
        <strain evidence="3">A6</strain>
        <plasmid evidence="3">pACHL01</plasmid>
    </source>
</reference>
<dbReference type="InterPro" id="IPR041261">
    <property type="entry name" value="R2K_2"/>
</dbReference>
<gene>
    <name evidence="3" type="ordered locus">Achl_3995</name>
</gene>
<feature type="region of interest" description="Disordered" evidence="1">
    <location>
        <begin position="82"/>
        <end position="105"/>
    </location>
</feature>
<keyword evidence="3" id="KW-0614">Plasmid</keyword>
<accession>B8HHP9</accession>
<evidence type="ECO:0000313" key="3">
    <source>
        <dbReference type="EMBL" id="ACL41946.1"/>
    </source>
</evidence>
<dbReference type="Proteomes" id="UP000002505">
    <property type="component" value="Plasmid pACHL01"/>
</dbReference>
<protein>
    <recommendedName>
        <fullName evidence="2">ATP-grasp domain-containing protein</fullName>
    </recommendedName>
</protein>
<dbReference type="RefSeq" id="WP_012622963.1">
    <property type="nucleotide sequence ID" value="NC_011879.1"/>
</dbReference>
<dbReference type="Pfam" id="PF18299">
    <property type="entry name" value="R2K_2"/>
    <property type="match status" value="1"/>
</dbReference>
<dbReference type="SUPFAM" id="SSF56059">
    <property type="entry name" value="Glutathione synthetase ATP-binding domain-like"/>
    <property type="match status" value="1"/>
</dbReference>
<sequence>MSWLVSIVDRADPESRPAPAAVEARKTQLLSLWSRYVRPVTGCGDGDFEDFYEQAVRLEAALGSFGADNVWLQLSSNRETAVNAGTGERRRASDLDHLPLYGTQPSRRHEDVDMEQARLAASYYRYGAFLARAGRRVEVCGFLPDDPSARDLGDVLAGFAADGIRRAFLKTTRVKYAAFPVDLPEGFAREDAGQVVYGELDFGAMSLEGGTENIIAQEFVPMHYEYRVFVVGQTAVTAAGCIEEFTPLDNNGYRFDNKLRRNRQDKSAVEVEPAVAGILTGFARNAVDALAVEVPGLTDYVIDVALDAEGKPLIVELNSLLNSGLYASQPVRVTEAMAGRERELVL</sequence>
<organism evidence="3 4">
    <name type="scientific">Pseudarthrobacter chlorophenolicus (strain ATCC 700700 / DSM 12829 / CIP 107037 / JCM 12360 / KCTC 9906 / NCIMB 13794 / A6)</name>
    <name type="common">Arthrobacter chlorophenolicus</name>
    <dbReference type="NCBI Taxonomy" id="452863"/>
    <lineage>
        <taxon>Bacteria</taxon>
        <taxon>Bacillati</taxon>
        <taxon>Actinomycetota</taxon>
        <taxon>Actinomycetes</taxon>
        <taxon>Micrococcales</taxon>
        <taxon>Micrococcaceae</taxon>
        <taxon>Pseudarthrobacter</taxon>
    </lineage>
</organism>
<dbReference type="KEGG" id="ach:Achl_3995"/>
<dbReference type="Gene3D" id="3.30.470.20">
    <property type="entry name" value="ATP-grasp fold, B domain"/>
    <property type="match status" value="1"/>
</dbReference>
<dbReference type="AlphaFoldDB" id="B8HHP9"/>
<geneLocation type="plasmid" evidence="3 4">
    <name>pACHL01</name>
</geneLocation>